<dbReference type="AlphaFoldDB" id="U3BGH5"/>
<accession>U3BGH5</accession>
<keyword evidence="5" id="KW-1185">Reference proteome</keyword>
<dbReference type="InterPro" id="IPR001509">
    <property type="entry name" value="Epimerase_deHydtase"/>
</dbReference>
<evidence type="ECO:0000256" key="1">
    <source>
        <dbReference type="ARBA" id="ARBA00009353"/>
    </source>
</evidence>
<evidence type="ECO:0000259" key="2">
    <source>
        <dbReference type="Pfam" id="PF01370"/>
    </source>
</evidence>
<protein>
    <submittedName>
        <fullName evidence="4">Putative nucleotide-sugar epimerase</fullName>
    </submittedName>
</protein>
<comment type="similarity">
    <text evidence="1">Belongs to the NAD(P)-dependent epimerase/dehydratase family. SDR39U1 subfamily.</text>
</comment>
<dbReference type="Pfam" id="PF01370">
    <property type="entry name" value="Epimerase"/>
    <property type="match status" value="1"/>
</dbReference>
<sequence length="304" mass="34233">MRILLTGGSGFIGKELLKHLATHQIVLLTRNVDNTKRLIKHADLGNVRYITTLDDFHDLNDFDAVINLAGEPIADKRWTRAQKKRICQSRWSLTEKLVELMHASTQPPGVFISGSAVGYYGDQQQHPFDESLHVHNNGFPHQVCAEWEAIAKRARSDDTRVCLLRTGLVLGHDGGALAKMLLPYKLGLGGPIGNGKQYWPWIHILDMVRGIVYLLETTHAHGAFNFCAPHPVTNRHFSGTLAKTLRRPHLLFTPKWALKLAMGESSVLLFDSVRAKPKRLTELGFQFSYSRLEPALKNLLQHED</sequence>
<organism evidence="4 5">
    <name type="scientific">Vibrio proteolyticus NBRC 13287</name>
    <dbReference type="NCBI Taxonomy" id="1219065"/>
    <lineage>
        <taxon>Bacteria</taxon>
        <taxon>Pseudomonadati</taxon>
        <taxon>Pseudomonadota</taxon>
        <taxon>Gammaproteobacteria</taxon>
        <taxon>Vibrionales</taxon>
        <taxon>Vibrionaceae</taxon>
        <taxon>Vibrio</taxon>
    </lineage>
</organism>
<reference evidence="4 5" key="1">
    <citation type="submission" date="2013-09" db="EMBL/GenBank/DDBJ databases">
        <title>Whole genome shotgun sequence of Vibrio proteolyticus NBRC 13287.</title>
        <authorList>
            <person name="Isaki S."/>
            <person name="Hosoyama A."/>
            <person name="Numata M."/>
            <person name="Hashimoto M."/>
            <person name="Hosoyama Y."/>
            <person name="Tsuchikane K."/>
            <person name="Noguchi M."/>
            <person name="Hirakata S."/>
            <person name="Ichikawa N."/>
            <person name="Ohji S."/>
            <person name="Yamazoe A."/>
            <person name="Fujita N."/>
        </authorList>
    </citation>
    <scope>NUCLEOTIDE SEQUENCE [LARGE SCALE GENOMIC DNA]</scope>
    <source>
        <strain evidence="4 5">NBRC 13287</strain>
    </source>
</reference>
<evidence type="ECO:0000313" key="4">
    <source>
        <dbReference type="EMBL" id="GAD65788.1"/>
    </source>
</evidence>
<dbReference type="SUPFAM" id="SSF51735">
    <property type="entry name" value="NAD(P)-binding Rossmann-fold domains"/>
    <property type="match status" value="1"/>
</dbReference>
<dbReference type="CDD" id="cd05242">
    <property type="entry name" value="SDR_a8"/>
    <property type="match status" value="1"/>
</dbReference>
<dbReference type="InterPro" id="IPR036291">
    <property type="entry name" value="NAD(P)-bd_dom_sf"/>
</dbReference>
<evidence type="ECO:0000313" key="5">
    <source>
        <dbReference type="Proteomes" id="UP000016570"/>
    </source>
</evidence>
<dbReference type="PANTHER" id="PTHR11092">
    <property type="entry name" value="SUGAR NUCLEOTIDE EPIMERASE RELATED"/>
    <property type="match status" value="1"/>
</dbReference>
<feature type="domain" description="NAD-dependent epimerase/dehydratase" evidence="2">
    <location>
        <begin position="3"/>
        <end position="220"/>
    </location>
</feature>
<dbReference type="PANTHER" id="PTHR11092:SF0">
    <property type="entry name" value="EPIMERASE FAMILY PROTEIN SDR39U1"/>
    <property type="match status" value="1"/>
</dbReference>
<dbReference type="EMBL" id="BATJ01000002">
    <property type="protein sequence ID" value="GAD65788.1"/>
    <property type="molecule type" value="Genomic_DNA"/>
</dbReference>
<dbReference type="NCBIfam" id="TIGR01777">
    <property type="entry name" value="yfcH"/>
    <property type="match status" value="1"/>
</dbReference>
<dbReference type="Proteomes" id="UP000016570">
    <property type="component" value="Unassembled WGS sequence"/>
</dbReference>
<comment type="caution">
    <text evidence="4">The sequence shown here is derived from an EMBL/GenBank/DDBJ whole genome shotgun (WGS) entry which is preliminary data.</text>
</comment>
<gene>
    <name evidence="4" type="ORF">VPR01S_02_00390</name>
</gene>
<evidence type="ECO:0000259" key="3">
    <source>
        <dbReference type="Pfam" id="PF08338"/>
    </source>
</evidence>
<proteinExistence type="inferred from homology"/>
<dbReference type="Pfam" id="PF08338">
    <property type="entry name" value="DUF1731"/>
    <property type="match status" value="1"/>
</dbReference>
<dbReference type="STRING" id="1219065.VPR01S_02_00390"/>
<name>U3BGH5_VIBPR</name>
<dbReference type="eggNOG" id="COG1090">
    <property type="taxonomic scope" value="Bacteria"/>
</dbReference>
<dbReference type="Gene3D" id="3.40.50.720">
    <property type="entry name" value="NAD(P)-binding Rossmann-like Domain"/>
    <property type="match status" value="1"/>
</dbReference>
<feature type="domain" description="DUF1731" evidence="3">
    <location>
        <begin position="253"/>
        <end position="299"/>
    </location>
</feature>
<dbReference type="RefSeq" id="WP_021703779.1">
    <property type="nucleotide sequence ID" value="NZ_BATJ01000002.1"/>
</dbReference>
<dbReference type="InterPro" id="IPR013549">
    <property type="entry name" value="DUF1731"/>
</dbReference>
<dbReference type="InterPro" id="IPR010099">
    <property type="entry name" value="SDR39U1"/>
</dbReference>